<feature type="non-terminal residue" evidence="2">
    <location>
        <position position="413"/>
    </location>
</feature>
<feature type="region of interest" description="Disordered" evidence="1">
    <location>
        <begin position="30"/>
        <end position="89"/>
    </location>
</feature>
<feature type="non-terminal residue" evidence="2">
    <location>
        <position position="1"/>
    </location>
</feature>
<dbReference type="EMBL" id="CAXKWB010030469">
    <property type="protein sequence ID" value="CAL4137636.1"/>
    <property type="molecule type" value="Genomic_DNA"/>
</dbReference>
<reference evidence="2 3" key="1">
    <citation type="submission" date="2024-05" db="EMBL/GenBank/DDBJ databases">
        <authorList>
            <person name="Wallberg A."/>
        </authorList>
    </citation>
    <scope>NUCLEOTIDE SEQUENCE [LARGE SCALE GENOMIC DNA]</scope>
</reference>
<feature type="compositionally biased region" description="Acidic residues" evidence="1">
    <location>
        <begin position="60"/>
        <end position="75"/>
    </location>
</feature>
<sequence length="413" mass="48129">DCGYPADMRSYHSDNEMGVFLKEVRDTFREGLRRHTQTTLQQQESTKEEQRSKQRKDRDDSDDDSDYGNDSDDESKETVKSGPSTTSSDIAGTALVSIMKHDSSTKESYKTRLLDRHVGLPMSLREFFWWDFLTTKESQRLKVKNKSEIMEKINSDFNQRLTKEMKAQKLTRAIKSHNWRDIDHAVIEAYDITPTLRALDTDERMIQTARTLNILEVQNRNFSTAHIYWLLPIQQVLGHNNQMETKDEEHVMRLAQDLDMVCRHCQLTSQEIFKLSEGVCEVVKKEDPEYYNHIKRCLTNQVNRINIKDFPAEILTKDSKASVKLYKDLSKRNPRDGMKPKHQDIFTDPAIFVRKWIAQGYQGILSVAGGMWVWDQLFLGDWQKETLQKVGVAILSLIKPWLLRANMYSGARK</sequence>
<feature type="compositionally biased region" description="Basic and acidic residues" evidence="1">
    <location>
        <begin position="45"/>
        <end position="59"/>
    </location>
</feature>
<dbReference type="AlphaFoldDB" id="A0AAV2RSC9"/>
<accession>A0AAV2RSC9</accession>
<keyword evidence="3" id="KW-1185">Reference proteome</keyword>
<comment type="caution">
    <text evidence="2">The sequence shown here is derived from an EMBL/GenBank/DDBJ whole genome shotgun (WGS) entry which is preliminary data.</text>
</comment>
<evidence type="ECO:0000313" key="2">
    <source>
        <dbReference type="EMBL" id="CAL4137636.1"/>
    </source>
</evidence>
<proteinExistence type="predicted"/>
<organism evidence="2 3">
    <name type="scientific">Meganyctiphanes norvegica</name>
    <name type="common">Northern krill</name>
    <name type="synonym">Thysanopoda norvegica</name>
    <dbReference type="NCBI Taxonomy" id="48144"/>
    <lineage>
        <taxon>Eukaryota</taxon>
        <taxon>Metazoa</taxon>
        <taxon>Ecdysozoa</taxon>
        <taxon>Arthropoda</taxon>
        <taxon>Crustacea</taxon>
        <taxon>Multicrustacea</taxon>
        <taxon>Malacostraca</taxon>
        <taxon>Eumalacostraca</taxon>
        <taxon>Eucarida</taxon>
        <taxon>Euphausiacea</taxon>
        <taxon>Euphausiidae</taxon>
        <taxon>Meganyctiphanes</taxon>
    </lineage>
</organism>
<evidence type="ECO:0000313" key="3">
    <source>
        <dbReference type="Proteomes" id="UP001497623"/>
    </source>
</evidence>
<protein>
    <submittedName>
        <fullName evidence="2">Uncharacterized protein</fullName>
    </submittedName>
</protein>
<name>A0AAV2RSC9_MEGNR</name>
<dbReference type="Proteomes" id="UP001497623">
    <property type="component" value="Unassembled WGS sequence"/>
</dbReference>
<evidence type="ECO:0000256" key="1">
    <source>
        <dbReference type="SAM" id="MobiDB-lite"/>
    </source>
</evidence>
<gene>
    <name evidence="2" type="ORF">MNOR_LOCUS28117</name>
</gene>